<dbReference type="InterPro" id="IPR052020">
    <property type="entry name" value="Cyclic_di-GMP/3'3'-cGAMP_PDE"/>
</dbReference>
<dbReference type="PATRIC" id="fig|86416.3.peg.1286"/>
<feature type="transmembrane region" description="Helical" evidence="2">
    <location>
        <begin position="17"/>
        <end position="37"/>
    </location>
</feature>
<keyword evidence="2" id="KW-0812">Transmembrane</keyword>
<dbReference type="Proteomes" id="UP000013523">
    <property type="component" value="Chromosome"/>
</dbReference>
<gene>
    <name evidence="4" type="ORF">Clopa_1286</name>
</gene>
<evidence type="ECO:0000256" key="1">
    <source>
        <dbReference type="SAM" id="Coils"/>
    </source>
</evidence>
<proteinExistence type="predicted"/>
<dbReference type="HOGENOM" id="CLU_449575_0_0_9"/>
<dbReference type="eggNOG" id="COG3437">
    <property type="taxonomic scope" value="Bacteria"/>
</dbReference>
<dbReference type="RefSeq" id="WP_015614597.1">
    <property type="nucleotide sequence ID" value="NC_021182.1"/>
</dbReference>
<dbReference type="SUPFAM" id="SSF109604">
    <property type="entry name" value="HD-domain/PDEase-like"/>
    <property type="match status" value="1"/>
</dbReference>
<dbReference type="SUPFAM" id="SSF55781">
    <property type="entry name" value="GAF domain-like"/>
    <property type="match status" value="1"/>
</dbReference>
<dbReference type="InterPro" id="IPR029016">
    <property type="entry name" value="GAF-like_dom_sf"/>
</dbReference>
<dbReference type="PANTHER" id="PTHR45228">
    <property type="entry name" value="CYCLIC DI-GMP PHOSPHODIESTERASE TM_0186-RELATED"/>
    <property type="match status" value="1"/>
</dbReference>
<dbReference type="PANTHER" id="PTHR45228:SF1">
    <property type="entry name" value="CYCLIC DI-GMP PHOSPHODIESTERASE TM_0186"/>
    <property type="match status" value="1"/>
</dbReference>
<evidence type="ECO:0000313" key="5">
    <source>
        <dbReference type="Proteomes" id="UP000013523"/>
    </source>
</evidence>
<dbReference type="InterPro" id="IPR003018">
    <property type="entry name" value="GAF"/>
</dbReference>
<dbReference type="Gene3D" id="1.10.3210.10">
    <property type="entry name" value="Hypothetical protein af1432"/>
    <property type="match status" value="1"/>
</dbReference>
<dbReference type="STRING" id="86416.Clopa_1286"/>
<dbReference type="EMBL" id="CP003261">
    <property type="protein sequence ID" value="AGK96274.1"/>
    <property type="molecule type" value="Genomic_DNA"/>
</dbReference>
<keyword evidence="2" id="KW-0472">Membrane</keyword>
<dbReference type="Pfam" id="PF13487">
    <property type="entry name" value="HD_5"/>
    <property type="match status" value="1"/>
</dbReference>
<evidence type="ECO:0000259" key="3">
    <source>
        <dbReference type="PROSITE" id="PS51832"/>
    </source>
</evidence>
<keyword evidence="5" id="KW-1185">Reference proteome</keyword>
<feature type="coiled-coil region" evidence="1">
    <location>
        <begin position="174"/>
        <end position="201"/>
    </location>
</feature>
<dbReference type="PROSITE" id="PS51832">
    <property type="entry name" value="HD_GYP"/>
    <property type="match status" value="1"/>
</dbReference>
<organism evidence="4 5">
    <name type="scientific">Clostridium pasteurianum BC1</name>
    <dbReference type="NCBI Taxonomy" id="86416"/>
    <lineage>
        <taxon>Bacteria</taxon>
        <taxon>Bacillati</taxon>
        <taxon>Bacillota</taxon>
        <taxon>Clostridia</taxon>
        <taxon>Eubacteriales</taxon>
        <taxon>Clostridiaceae</taxon>
        <taxon>Clostridium</taxon>
    </lineage>
</organism>
<dbReference type="OrthoDB" id="9804747at2"/>
<dbReference type="eggNOG" id="COG2203">
    <property type="taxonomic scope" value="Bacteria"/>
</dbReference>
<protein>
    <submittedName>
        <fullName evidence="4">Response regulator containing a CheY-like receiver domain and an HD-GYP domain</fullName>
    </submittedName>
</protein>
<dbReference type="Pfam" id="PF13185">
    <property type="entry name" value="GAF_2"/>
    <property type="match status" value="1"/>
</dbReference>
<dbReference type="CDD" id="cd00077">
    <property type="entry name" value="HDc"/>
    <property type="match status" value="1"/>
</dbReference>
<dbReference type="InterPro" id="IPR003607">
    <property type="entry name" value="HD/PDEase_dom"/>
</dbReference>
<keyword evidence="2" id="KW-1133">Transmembrane helix</keyword>
<feature type="domain" description="HD-GYP" evidence="3">
    <location>
        <begin position="441"/>
        <end position="653"/>
    </location>
</feature>
<dbReference type="KEGG" id="cpas:Clopa_1286"/>
<dbReference type="InterPro" id="IPR037522">
    <property type="entry name" value="HD_GYP_dom"/>
</dbReference>
<accession>R4K6X7</accession>
<name>R4K6X7_CLOPA</name>
<reference evidence="4 5" key="1">
    <citation type="submission" date="2012-01" db="EMBL/GenBank/DDBJ databases">
        <title>Complete sequence of chromosome of Clostridium pasteurianum BC1.</title>
        <authorList>
            <consortium name="US DOE Joint Genome Institute"/>
            <person name="Lucas S."/>
            <person name="Han J."/>
            <person name="Lapidus A."/>
            <person name="Cheng J.-F."/>
            <person name="Goodwin L."/>
            <person name="Pitluck S."/>
            <person name="Peters L."/>
            <person name="Mikhailova N."/>
            <person name="Teshima H."/>
            <person name="Detter J.C."/>
            <person name="Han C."/>
            <person name="Tapia R."/>
            <person name="Land M."/>
            <person name="Hauser L."/>
            <person name="Kyrpides N."/>
            <person name="Ivanova N."/>
            <person name="Pagani I."/>
            <person name="Dunn J."/>
            <person name="Taghavi S."/>
            <person name="Francis A."/>
            <person name="van der Lelie D."/>
            <person name="Woyke T."/>
        </authorList>
    </citation>
    <scope>NUCLEOTIDE SEQUENCE [LARGE SCALE GENOMIC DNA]</scope>
    <source>
        <strain evidence="4 5">BC1</strain>
    </source>
</reference>
<dbReference type="Gene3D" id="3.30.450.40">
    <property type="match status" value="1"/>
</dbReference>
<dbReference type="SMART" id="SM00471">
    <property type="entry name" value="HDc"/>
    <property type="match status" value="1"/>
</dbReference>
<feature type="transmembrane region" description="Helical" evidence="2">
    <location>
        <begin position="202"/>
        <end position="222"/>
    </location>
</feature>
<sequence length="656" mass="76242">MYTQKNKSILRLYREQLAIIVILLTSAIIVFFSLLMVNIHRNHQGTILSNSLSEQITLTQIMAKDSNRVFEIESLLQVYNGNGESKESLQNKVNETLEDLKQAENSYIKQYNLIKQGYIVQDNAIVSFKGMHNDNLNNIFIRHDKIWPQYYESINIVFNNKSNLTELLKATRYINENNQMLLDYNEKMANLIKEYDNNKTQVYINILTAVGILILIILAVFMTNTYINLFLPMNQFYRGMTNIGINDLNVAIPKFKREELKPVFYEVQTVFDKLKSLINIIEDLSKNLPFKDILDKIFNSFQEYVPYTYIGVALIEDDGQFIKASYASAGKEHENLSKRMLGIKAKIISTSLHKILKDKKARLINDLEEYVKGKNIREYNKILLEEGIKSSITFPLINNDKPIGIIFFSSNQKNIYKKEHIEFLKIVANSIMLSLEEDILIEDMVVSSTLALAVLTEERDPETGEHLDRMKIYSRMLAEYLSKEDKYKDTIDMTYINSIERFSPLHDIGKVAIRDDILLKPGKLTEEEFKIMKTHTTYGGKVLRLADENLMKKGRSVFKMAIEIAEGHHEWWNGTGYPYGRNGEEIPLSARIVSIADVFDALTSKRPYKKAFSFEDSIEIIAQDTGKHFDPYITEVFFKNIDKFRVRYKRFNRHHQ</sequence>
<dbReference type="AlphaFoldDB" id="R4K6X7"/>
<keyword evidence="1" id="KW-0175">Coiled coil</keyword>
<evidence type="ECO:0000256" key="2">
    <source>
        <dbReference type="SAM" id="Phobius"/>
    </source>
</evidence>
<evidence type="ECO:0000313" key="4">
    <source>
        <dbReference type="EMBL" id="AGK96274.1"/>
    </source>
</evidence>